<evidence type="ECO:0000313" key="2">
    <source>
        <dbReference type="Proteomes" id="UP001500604"/>
    </source>
</evidence>
<gene>
    <name evidence="1" type="ORF">GCM10023116_46430</name>
</gene>
<protein>
    <submittedName>
        <fullName evidence="1">Uncharacterized protein</fullName>
    </submittedName>
</protein>
<reference evidence="2" key="1">
    <citation type="journal article" date="2019" name="Int. J. Syst. Evol. Microbiol.">
        <title>The Global Catalogue of Microorganisms (GCM) 10K type strain sequencing project: providing services to taxonomists for standard genome sequencing and annotation.</title>
        <authorList>
            <consortium name="The Broad Institute Genomics Platform"/>
            <consortium name="The Broad Institute Genome Sequencing Center for Infectious Disease"/>
            <person name="Wu L."/>
            <person name="Ma J."/>
        </authorList>
    </citation>
    <scope>NUCLEOTIDE SEQUENCE [LARGE SCALE GENOMIC DNA]</scope>
    <source>
        <strain evidence="2">JCM 17805</strain>
    </source>
</reference>
<accession>A0ABP8V8R7</accession>
<sequence>MDKYPSPRKAVPGIRFFVCDECGEIWWDKTRDCLSPSGDHCPNDDCGDFTRPVANHPQPVPTTE</sequence>
<name>A0ABP8V8R7_9GAMM</name>
<proteinExistence type="predicted"/>
<comment type="caution">
    <text evidence="1">The sequence shown here is derived from an EMBL/GenBank/DDBJ whole genome shotgun (WGS) entry which is preliminary data.</text>
</comment>
<evidence type="ECO:0000313" key="1">
    <source>
        <dbReference type="EMBL" id="GAA4652359.1"/>
    </source>
</evidence>
<dbReference type="Proteomes" id="UP001500604">
    <property type="component" value="Unassembled WGS sequence"/>
</dbReference>
<dbReference type="EMBL" id="BAABFL010000474">
    <property type="protein sequence ID" value="GAA4652359.1"/>
    <property type="molecule type" value="Genomic_DNA"/>
</dbReference>
<organism evidence="1 2">
    <name type="scientific">Kistimonas scapharcae</name>
    <dbReference type="NCBI Taxonomy" id="1036133"/>
    <lineage>
        <taxon>Bacteria</taxon>
        <taxon>Pseudomonadati</taxon>
        <taxon>Pseudomonadota</taxon>
        <taxon>Gammaproteobacteria</taxon>
        <taxon>Oceanospirillales</taxon>
        <taxon>Endozoicomonadaceae</taxon>
        <taxon>Kistimonas</taxon>
    </lineage>
</organism>
<keyword evidence="2" id="KW-1185">Reference proteome</keyword>